<keyword evidence="2" id="KW-1185">Reference proteome</keyword>
<evidence type="ECO:0000313" key="1">
    <source>
        <dbReference type="EMBL" id="RGE40934.1"/>
    </source>
</evidence>
<accession>A0A373F9W4</accession>
<dbReference type="OrthoDB" id="9075047at2"/>
<protein>
    <submittedName>
        <fullName evidence="1">Uncharacterized protein</fullName>
    </submittedName>
</protein>
<dbReference type="EMBL" id="QURR01000032">
    <property type="protein sequence ID" value="RGE40934.1"/>
    <property type="molecule type" value="Genomic_DNA"/>
</dbReference>
<proteinExistence type="predicted"/>
<dbReference type="Proteomes" id="UP000261948">
    <property type="component" value="Unassembled WGS sequence"/>
</dbReference>
<gene>
    <name evidence="1" type="ORF">DZC30_19490</name>
</gene>
<name>A0A373F9W4_COMTE</name>
<sequence>MQTILTKSSLPCSQVNAHLSESLEVRVGLPRKPGILAFHAFNEGYKAMVSANAFWNSKTGQFSVPTYSDLYDIPLALDSAGFVAHHLFKLKGKQAGIAGVYPWTYGQ</sequence>
<organism evidence="1 2">
    <name type="scientific">Comamonas testosteroni</name>
    <name type="common">Pseudomonas testosteroni</name>
    <dbReference type="NCBI Taxonomy" id="285"/>
    <lineage>
        <taxon>Bacteria</taxon>
        <taxon>Pseudomonadati</taxon>
        <taxon>Pseudomonadota</taxon>
        <taxon>Betaproteobacteria</taxon>
        <taxon>Burkholderiales</taxon>
        <taxon>Comamonadaceae</taxon>
        <taxon>Comamonas</taxon>
    </lineage>
</organism>
<evidence type="ECO:0000313" key="2">
    <source>
        <dbReference type="Proteomes" id="UP000261948"/>
    </source>
</evidence>
<dbReference type="AlphaFoldDB" id="A0A373F9W4"/>
<comment type="caution">
    <text evidence="1">The sequence shown here is derived from an EMBL/GenBank/DDBJ whole genome shotgun (WGS) entry which is preliminary data.</text>
</comment>
<reference evidence="1 2" key="1">
    <citation type="submission" date="2018-08" db="EMBL/GenBank/DDBJ databases">
        <title>Comamonas testosteroni strain SWCO2.</title>
        <authorList>
            <person name="Jiang N."/>
            <person name="Zhang X.Z."/>
        </authorList>
    </citation>
    <scope>NUCLEOTIDE SEQUENCE [LARGE SCALE GENOMIC DNA]</scope>
    <source>
        <strain evidence="1 2">SWCO2</strain>
    </source>
</reference>